<comment type="similarity">
    <text evidence="3">Belongs to the LarC family.</text>
</comment>
<reference evidence="4 5" key="1">
    <citation type="submission" date="2018-05" db="EMBL/GenBank/DDBJ databases">
        <title>Genome comparison of Eubacterium sp.</title>
        <authorList>
            <person name="Feng Y."/>
            <person name="Sanchez-Andrea I."/>
            <person name="Stams A.J.M."/>
            <person name="De Vos W.M."/>
        </authorList>
    </citation>
    <scope>NUCLEOTIDE SEQUENCE [LARGE SCALE GENOMIC DNA]</scope>
    <source>
        <strain evidence="4 5">YI</strain>
    </source>
</reference>
<dbReference type="GO" id="GO:0051604">
    <property type="term" value="P:protein maturation"/>
    <property type="evidence" value="ECO:0007669"/>
    <property type="project" value="UniProtKB-UniRule"/>
</dbReference>
<gene>
    <name evidence="3 4" type="primary">larC</name>
    <name evidence="4" type="ORF">CPZ25_014830</name>
</gene>
<dbReference type="InterPro" id="IPR002822">
    <property type="entry name" value="Ni_insertion"/>
</dbReference>
<evidence type="ECO:0000256" key="2">
    <source>
        <dbReference type="ARBA" id="ARBA00023239"/>
    </source>
</evidence>
<comment type="catalytic activity">
    <reaction evidence="3">
        <text>Ni(II)-pyridinium-3,5-bisthiocarboxylate mononucleotide = pyridinium-3,5-bisthiocarboxylate mononucleotide + Ni(2+)</text>
        <dbReference type="Rhea" id="RHEA:54784"/>
        <dbReference type="ChEBI" id="CHEBI:49786"/>
        <dbReference type="ChEBI" id="CHEBI:137372"/>
        <dbReference type="ChEBI" id="CHEBI:137373"/>
        <dbReference type="EC" id="4.99.1.12"/>
    </reaction>
</comment>
<dbReference type="HAMAP" id="MF_01074">
    <property type="entry name" value="LarC"/>
    <property type="match status" value="1"/>
</dbReference>
<dbReference type="EC" id="4.99.1.12" evidence="3"/>
<dbReference type="PANTHER" id="PTHR36566:SF1">
    <property type="entry name" value="PYRIDINIUM-3,5-BISTHIOCARBOXYLIC ACID MONONUCLEOTIDE NICKEL INSERTION PROTEIN"/>
    <property type="match status" value="1"/>
</dbReference>
<dbReference type="Proteomes" id="UP000218387">
    <property type="component" value="Chromosome"/>
</dbReference>
<dbReference type="PANTHER" id="PTHR36566">
    <property type="entry name" value="NICKEL INSERTION PROTEIN-RELATED"/>
    <property type="match status" value="1"/>
</dbReference>
<comment type="function">
    <text evidence="3">Involved in the biosynthesis of a nickel-pincer cofactor ((SCS)Ni(II) pincer complex). Binds Ni(2+), and functions in nickel delivery to pyridinium-3,5-bisthiocarboxylic acid mononucleotide (P2TMN), to form the mature cofactor. Is thus probably required for the activation of nickel-pincer cofactor-dependent enzymes.</text>
</comment>
<evidence type="ECO:0000313" key="4">
    <source>
        <dbReference type="EMBL" id="QCT72548.1"/>
    </source>
</evidence>
<dbReference type="RefSeq" id="WP_096919116.1">
    <property type="nucleotide sequence ID" value="NZ_CP029487.1"/>
</dbReference>
<dbReference type="GO" id="GO:0016151">
    <property type="term" value="F:nickel cation binding"/>
    <property type="evidence" value="ECO:0007669"/>
    <property type="project" value="UniProtKB-UniRule"/>
</dbReference>
<dbReference type="Gene3D" id="3.30.70.1380">
    <property type="entry name" value="Transcriptional regulatory protein pf0864 domain like"/>
    <property type="match status" value="1"/>
</dbReference>
<dbReference type="KEGG" id="emt:CPZ25_014830"/>
<evidence type="ECO:0000313" key="5">
    <source>
        <dbReference type="Proteomes" id="UP000218387"/>
    </source>
</evidence>
<keyword evidence="2 3" id="KW-0456">Lyase</keyword>
<dbReference type="EMBL" id="CP029487">
    <property type="protein sequence ID" value="QCT72548.1"/>
    <property type="molecule type" value="Genomic_DNA"/>
</dbReference>
<evidence type="ECO:0000256" key="3">
    <source>
        <dbReference type="HAMAP-Rule" id="MF_01074"/>
    </source>
</evidence>
<sequence>MKVLYFDCFAGISGDMTLGAFLDIGADPAHLERELARLGVPGFHLEIEKTQKRGITGTKCHVVMDRHEHAHRHFGDIVKIIESSGLDEAVKKTAIAIFRRVAEAEGKVHGVPMEQVHFHEVGAVDSIVDIVGAAICFHDIAPDVVYGSAVNAGQGFVKCAHGLLPVPAPATAEIIGKTDFPIYAKGVDGESATPTGMAILAELASYSAGFPQMAVDTVGYGFGDREFEILNGLRLFVGHTHEADSGILVMETNIDDMTGETAGYVLEGLFEQGVRDAFYTPIYMKKNRPAIKLTVICDAERAEALTRYIFAQTSSIGLRKYQVDRAVMNRAIETVDTPFGPVRVKSCTYDGIAKRSPEYEDLKRIAGETGKSFMEIEAAVYKYL</sequence>
<protein>
    <recommendedName>
        <fullName evidence="3">Pyridinium-3,5-bisthiocarboxylic acid mononucleotide nickel insertion protein</fullName>
        <shortName evidence="3">P2TMN nickel insertion protein</shortName>
        <ecNumber evidence="3">4.99.1.12</ecNumber>
    </recommendedName>
    <alternativeName>
        <fullName evidence="3">Nickel-pincer cofactor biosynthesis protein LarC</fullName>
    </alternativeName>
</protein>
<evidence type="ECO:0000256" key="1">
    <source>
        <dbReference type="ARBA" id="ARBA00022596"/>
    </source>
</evidence>
<name>A0A4P9CAC3_EUBML</name>
<organism evidence="4 5">
    <name type="scientific">Eubacterium maltosivorans</name>
    <dbReference type="NCBI Taxonomy" id="2041044"/>
    <lineage>
        <taxon>Bacteria</taxon>
        <taxon>Bacillati</taxon>
        <taxon>Bacillota</taxon>
        <taxon>Clostridia</taxon>
        <taxon>Eubacteriales</taxon>
        <taxon>Eubacteriaceae</taxon>
        <taxon>Eubacterium</taxon>
    </lineage>
</organism>
<dbReference type="GO" id="GO:0016829">
    <property type="term" value="F:lyase activity"/>
    <property type="evidence" value="ECO:0007669"/>
    <property type="project" value="UniProtKB-UniRule"/>
</dbReference>
<accession>A0A4P9CAC3</accession>
<keyword evidence="5" id="KW-1185">Reference proteome</keyword>
<dbReference type="AlphaFoldDB" id="A0A4P9CAC3"/>
<keyword evidence="1 3" id="KW-0533">Nickel</keyword>
<dbReference type="Pfam" id="PF01969">
    <property type="entry name" value="Ni_insertion"/>
    <property type="match status" value="1"/>
</dbReference>
<dbReference type="NCBIfam" id="TIGR00299">
    <property type="entry name" value="nickel pincer cofactor biosynthesis protein LarC"/>
    <property type="match status" value="1"/>
</dbReference>
<proteinExistence type="inferred from homology"/>